<dbReference type="PANTHER" id="PTHR30625:SF11">
    <property type="entry name" value="MOTA_TOLQ_EXBB PROTON CHANNEL DOMAIN-CONTAINING PROTEIN"/>
    <property type="match status" value="1"/>
</dbReference>
<dbReference type="EMBL" id="UOEW01000223">
    <property type="protein sequence ID" value="VAW39323.1"/>
    <property type="molecule type" value="Genomic_DNA"/>
</dbReference>
<feature type="transmembrane region" description="Helical" evidence="7">
    <location>
        <begin position="6"/>
        <end position="26"/>
    </location>
</feature>
<comment type="subcellular location">
    <subcellularLocation>
        <location evidence="1">Cell membrane</location>
        <topology evidence="1">Multi-pass membrane protein</topology>
    </subcellularLocation>
</comment>
<name>A0A3B0VG94_9ZZZZ</name>
<sequence>MLEIVSSGGLVMVFILILMTLAMMIVGERFWSLRDKEIIPSDLKEQVIKWSKSKHLDTKHIEKLEANSPLGYVMSSALKNRNLPREAIVETVEDAGRHAVHKMEKPLNWLSVIAEVSPLLGLLGTVIGMIKVFAAINAHGVGDAAHLASGISQALITTAAGLVVAIPAMLFHRHFKTKIIDQAIIIEKQVMDLIDSIGNNKK</sequence>
<evidence type="ECO:0000256" key="4">
    <source>
        <dbReference type="ARBA" id="ARBA00022692"/>
    </source>
</evidence>
<keyword evidence="6 7" id="KW-0472">Membrane</keyword>
<dbReference type="InterPro" id="IPR050790">
    <property type="entry name" value="ExbB/TolQ_transport"/>
</dbReference>
<organism evidence="9">
    <name type="scientific">hydrothermal vent metagenome</name>
    <dbReference type="NCBI Taxonomy" id="652676"/>
    <lineage>
        <taxon>unclassified sequences</taxon>
        <taxon>metagenomes</taxon>
        <taxon>ecological metagenomes</taxon>
    </lineage>
</organism>
<comment type="similarity">
    <text evidence="2">Belongs to the ExbB/TolQ family.</text>
</comment>
<evidence type="ECO:0000256" key="1">
    <source>
        <dbReference type="ARBA" id="ARBA00004651"/>
    </source>
</evidence>
<dbReference type="PANTHER" id="PTHR30625">
    <property type="entry name" value="PROTEIN TOLQ"/>
    <property type="match status" value="1"/>
</dbReference>
<dbReference type="AlphaFoldDB" id="A0A3B0VG94"/>
<evidence type="ECO:0000256" key="7">
    <source>
        <dbReference type="SAM" id="Phobius"/>
    </source>
</evidence>
<keyword evidence="3" id="KW-1003">Cell membrane</keyword>
<dbReference type="InterPro" id="IPR002898">
    <property type="entry name" value="MotA_ExbB_proton_chnl"/>
</dbReference>
<evidence type="ECO:0000256" key="3">
    <source>
        <dbReference type="ARBA" id="ARBA00022475"/>
    </source>
</evidence>
<evidence type="ECO:0000259" key="8">
    <source>
        <dbReference type="Pfam" id="PF01618"/>
    </source>
</evidence>
<proteinExistence type="inferred from homology"/>
<evidence type="ECO:0000256" key="5">
    <source>
        <dbReference type="ARBA" id="ARBA00022989"/>
    </source>
</evidence>
<keyword evidence="4 7" id="KW-0812">Transmembrane</keyword>
<dbReference type="GO" id="GO:0017038">
    <property type="term" value="P:protein import"/>
    <property type="evidence" value="ECO:0007669"/>
    <property type="project" value="TreeGrafter"/>
</dbReference>
<accession>A0A3B0VG94</accession>
<gene>
    <name evidence="9" type="ORF">MNBD_GAMMA01-1987</name>
</gene>
<dbReference type="GO" id="GO:0005886">
    <property type="term" value="C:plasma membrane"/>
    <property type="evidence" value="ECO:0007669"/>
    <property type="project" value="UniProtKB-SubCell"/>
</dbReference>
<keyword evidence="5 7" id="KW-1133">Transmembrane helix</keyword>
<feature type="transmembrane region" description="Helical" evidence="7">
    <location>
        <begin position="150"/>
        <end position="171"/>
    </location>
</feature>
<evidence type="ECO:0000256" key="6">
    <source>
        <dbReference type="ARBA" id="ARBA00023136"/>
    </source>
</evidence>
<evidence type="ECO:0000313" key="9">
    <source>
        <dbReference type="EMBL" id="VAW39323.1"/>
    </source>
</evidence>
<reference evidence="9" key="1">
    <citation type="submission" date="2018-06" db="EMBL/GenBank/DDBJ databases">
        <authorList>
            <person name="Zhirakovskaya E."/>
        </authorList>
    </citation>
    <scope>NUCLEOTIDE SEQUENCE</scope>
</reference>
<evidence type="ECO:0000256" key="2">
    <source>
        <dbReference type="ARBA" id="ARBA00010442"/>
    </source>
</evidence>
<feature type="transmembrane region" description="Helical" evidence="7">
    <location>
        <begin position="107"/>
        <end position="130"/>
    </location>
</feature>
<dbReference type="Pfam" id="PF01618">
    <property type="entry name" value="MotA_ExbB"/>
    <property type="match status" value="1"/>
</dbReference>
<protein>
    <submittedName>
        <fullName evidence="9">MotA/TolQ/ExbB proton channel family protein</fullName>
    </submittedName>
</protein>
<feature type="domain" description="MotA/TolQ/ExbB proton channel" evidence="8">
    <location>
        <begin position="66"/>
        <end position="184"/>
    </location>
</feature>